<gene>
    <name evidence="1" type="ORF">V6N11_043108</name>
</gene>
<evidence type="ECO:0000313" key="2">
    <source>
        <dbReference type="Proteomes" id="UP001396334"/>
    </source>
</evidence>
<comment type="caution">
    <text evidence="1">The sequence shown here is derived from an EMBL/GenBank/DDBJ whole genome shotgun (WGS) entry which is preliminary data.</text>
</comment>
<organism evidence="1 2">
    <name type="scientific">Hibiscus sabdariffa</name>
    <name type="common">roselle</name>
    <dbReference type="NCBI Taxonomy" id="183260"/>
    <lineage>
        <taxon>Eukaryota</taxon>
        <taxon>Viridiplantae</taxon>
        <taxon>Streptophyta</taxon>
        <taxon>Embryophyta</taxon>
        <taxon>Tracheophyta</taxon>
        <taxon>Spermatophyta</taxon>
        <taxon>Magnoliopsida</taxon>
        <taxon>eudicotyledons</taxon>
        <taxon>Gunneridae</taxon>
        <taxon>Pentapetalae</taxon>
        <taxon>rosids</taxon>
        <taxon>malvids</taxon>
        <taxon>Malvales</taxon>
        <taxon>Malvaceae</taxon>
        <taxon>Malvoideae</taxon>
        <taxon>Hibiscus</taxon>
    </lineage>
</organism>
<accession>A0ABR2QYB3</accession>
<dbReference type="Proteomes" id="UP001396334">
    <property type="component" value="Unassembled WGS sequence"/>
</dbReference>
<dbReference type="EMBL" id="JBBPBN010000030">
    <property type="protein sequence ID" value="KAK9005684.1"/>
    <property type="molecule type" value="Genomic_DNA"/>
</dbReference>
<keyword evidence="2" id="KW-1185">Reference proteome</keyword>
<name>A0ABR2QYB3_9ROSI</name>
<reference evidence="1 2" key="1">
    <citation type="journal article" date="2024" name="G3 (Bethesda)">
        <title>Genome assembly of Hibiscus sabdariffa L. provides insights into metabolisms of medicinal natural products.</title>
        <authorList>
            <person name="Kim T."/>
        </authorList>
    </citation>
    <scope>NUCLEOTIDE SEQUENCE [LARGE SCALE GENOMIC DNA]</scope>
    <source>
        <strain evidence="1">TK-2024</strain>
        <tissue evidence="1">Old leaves</tissue>
    </source>
</reference>
<evidence type="ECO:0000313" key="1">
    <source>
        <dbReference type="EMBL" id="KAK9005684.1"/>
    </source>
</evidence>
<sequence length="138" mass="14821">MTIMNASLPNNAGFFYVPQGYNDAPMFSRNTIQPSSFYSHAPMFASASFAPMYTHASGGASSLQIVSPVIPVYAPSAIHVCAPVCSGFSAQAHLATPEFDESAFPFRNMLQDVHNSSSMVSNIHMTPTPLQTNDIVSK</sequence>
<proteinExistence type="predicted"/>
<protein>
    <submittedName>
        <fullName evidence="1">Uncharacterized protein</fullName>
    </submittedName>
</protein>